<evidence type="ECO:0000313" key="2">
    <source>
        <dbReference type="EMBL" id="CAL8109040.1"/>
    </source>
</evidence>
<sequence>METSGKQERSKRKEDGNNPTNCIASSSSASTSQSSRLPSSLNGNSIRNNGKDNFGGTNNNRNNVTTDQLHSHVNFGDRSRPTNGLSLPLPPKEAGQYANANSLFSSSHSSSGSGLLNTEHLDSFLDQYEQKYGLEPLENEDVMNLTTLESLLSLIKTRNSSYKEIASLLRDSKTTSQIQNLTSTSSTSKASTSSLNPSLCSRSAQKPRQDGGNLRYSSENGKVAPSLNVNIHKNPIFKDDNNADNHDDSLRPNKRKGSTAVAVSSEEIVILNTCKEQLPISNSNWKVNSDRTGNSKCSKMKTTVAVLKYVNSNSSNSKLNKGKSQEVNANRSSAAAKVDDDNIQIQPNSKNITSSTSSSCKTKKVIDSATSARININTEVHKLKLPDKKTSTTTTIPTQGMSSLFTPQQRRPQHIDNSKSRIVERADDKMRECARKLVTNRTFVKAPVEKEKAPSPPPTPTPTAIPVPTPTSTISTSKSTSTPRNSSNALMKSKIPIPLPKTKSKSVKEVVKATETSCVISSSAGAAINTSKPSKSFSQNGRIPSTPATASNNLAQQVEMETGGNEKSKKAEVFQRNDFQSATSPPPPPAQPRPPPPPPQKTEAPFEHLNPENSRVLHDAKASLSLVPSKKKVASGSGDELSETLDLIDGLSGHTSWVMKKLLEYPRSEQDLRDRLTKYLRGTPEIGEFFGVPYIKKEAKGHYFFGKSSLPSLLLKPPRL</sequence>
<organism evidence="2 3">
    <name type="scientific">Orchesella dallaii</name>
    <dbReference type="NCBI Taxonomy" id="48710"/>
    <lineage>
        <taxon>Eukaryota</taxon>
        <taxon>Metazoa</taxon>
        <taxon>Ecdysozoa</taxon>
        <taxon>Arthropoda</taxon>
        <taxon>Hexapoda</taxon>
        <taxon>Collembola</taxon>
        <taxon>Entomobryomorpha</taxon>
        <taxon>Entomobryoidea</taxon>
        <taxon>Orchesellidae</taxon>
        <taxon>Orchesellinae</taxon>
        <taxon>Orchesella</taxon>
    </lineage>
</organism>
<feature type="compositionally biased region" description="Pro residues" evidence="1">
    <location>
        <begin position="584"/>
        <end position="600"/>
    </location>
</feature>
<feature type="compositionally biased region" description="Basic and acidic residues" evidence="1">
    <location>
        <begin position="1"/>
        <end position="16"/>
    </location>
</feature>
<feature type="compositionally biased region" description="Polar residues" evidence="1">
    <location>
        <begin position="195"/>
        <end position="206"/>
    </location>
</feature>
<feature type="compositionally biased region" description="Low complexity" evidence="1">
    <location>
        <begin position="470"/>
        <end position="483"/>
    </location>
</feature>
<feature type="compositionally biased region" description="Low complexity" evidence="1">
    <location>
        <begin position="182"/>
        <end position="194"/>
    </location>
</feature>
<evidence type="ECO:0000313" key="3">
    <source>
        <dbReference type="Proteomes" id="UP001642540"/>
    </source>
</evidence>
<reference evidence="2 3" key="1">
    <citation type="submission" date="2024-08" db="EMBL/GenBank/DDBJ databases">
        <authorList>
            <person name="Cucini C."/>
            <person name="Frati F."/>
        </authorList>
    </citation>
    <scope>NUCLEOTIDE SEQUENCE [LARGE SCALE GENOMIC DNA]</scope>
</reference>
<comment type="caution">
    <text evidence="2">The sequence shown here is derived from an EMBL/GenBank/DDBJ whole genome shotgun (WGS) entry which is preliminary data.</text>
</comment>
<feature type="region of interest" description="Disordered" evidence="1">
    <location>
        <begin position="577"/>
        <end position="607"/>
    </location>
</feature>
<protein>
    <submittedName>
        <fullName evidence="2">Uncharacterized protein</fullName>
    </submittedName>
</protein>
<feature type="compositionally biased region" description="Basic and acidic residues" evidence="1">
    <location>
        <begin position="236"/>
        <end position="251"/>
    </location>
</feature>
<proteinExistence type="predicted"/>
<feature type="compositionally biased region" description="Pro residues" evidence="1">
    <location>
        <begin position="454"/>
        <end position="469"/>
    </location>
</feature>
<keyword evidence="3" id="KW-1185">Reference proteome</keyword>
<feature type="region of interest" description="Disordered" evidence="1">
    <location>
        <begin position="389"/>
        <end position="415"/>
    </location>
</feature>
<dbReference type="Proteomes" id="UP001642540">
    <property type="component" value="Unassembled WGS sequence"/>
</dbReference>
<gene>
    <name evidence="2" type="ORF">ODALV1_LOCUS13177</name>
</gene>
<evidence type="ECO:0000256" key="1">
    <source>
        <dbReference type="SAM" id="MobiDB-lite"/>
    </source>
</evidence>
<accession>A0ABP1QMM7</accession>
<feature type="region of interest" description="Disordered" evidence="1">
    <location>
        <begin position="314"/>
        <end position="337"/>
    </location>
</feature>
<feature type="region of interest" description="Disordered" evidence="1">
    <location>
        <begin position="525"/>
        <end position="554"/>
    </location>
</feature>
<name>A0ABP1QMM7_9HEXA</name>
<feature type="region of interest" description="Disordered" evidence="1">
    <location>
        <begin position="173"/>
        <end position="258"/>
    </location>
</feature>
<feature type="compositionally biased region" description="Polar residues" evidence="1">
    <location>
        <begin position="399"/>
        <end position="410"/>
    </location>
</feature>
<feature type="compositionally biased region" description="Low complexity" evidence="1">
    <location>
        <begin position="57"/>
        <end position="66"/>
    </location>
</feature>
<feature type="region of interest" description="Disordered" evidence="1">
    <location>
        <begin position="1"/>
        <end position="94"/>
    </location>
</feature>
<feature type="compositionally biased region" description="Low complexity" evidence="1">
    <location>
        <begin position="25"/>
        <end position="40"/>
    </location>
</feature>
<dbReference type="EMBL" id="CAXLJM020000040">
    <property type="protein sequence ID" value="CAL8109040.1"/>
    <property type="molecule type" value="Genomic_DNA"/>
</dbReference>
<feature type="region of interest" description="Disordered" evidence="1">
    <location>
        <begin position="444"/>
        <end position="506"/>
    </location>
</feature>